<dbReference type="GO" id="GO:0016020">
    <property type="term" value="C:membrane"/>
    <property type="evidence" value="ECO:0007669"/>
    <property type="project" value="UniProtKB-SubCell"/>
</dbReference>
<dbReference type="Proteomes" id="UP000536509">
    <property type="component" value="Unassembled WGS sequence"/>
</dbReference>
<evidence type="ECO:0000256" key="4">
    <source>
        <dbReference type="ARBA" id="ARBA00023136"/>
    </source>
</evidence>
<dbReference type="Pfam" id="PF04932">
    <property type="entry name" value="Wzy_C"/>
    <property type="match status" value="1"/>
</dbReference>
<dbReference type="InterPro" id="IPR007016">
    <property type="entry name" value="O-antigen_ligase-rel_domated"/>
</dbReference>
<keyword evidence="2 5" id="KW-0812">Transmembrane</keyword>
<gene>
    <name evidence="7" type="ORF">HKT18_02385</name>
</gene>
<evidence type="ECO:0000313" key="8">
    <source>
        <dbReference type="Proteomes" id="UP000536509"/>
    </source>
</evidence>
<dbReference type="RefSeq" id="WP_304986234.1">
    <property type="nucleotide sequence ID" value="NZ_CP121446.1"/>
</dbReference>
<feature type="domain" description="O-antigen ligase-related" evidence="6">
    <location>
        <begin position="87"/>
        <end position="248"/>
    </location>
</feature>
<accession>A0A7Y3R6X5</accession>
<reference evidence="7 8" key="1">
    <citation type="submission" date="2020-05" db="EMBL/GenBank/DDBJ databases">
        <title>Draft genome of Flavobacterium sp. IMCC34852.</title>
        <authorList>
            <person name="Song J."/>
            <person name="Cho J.-C."/>
        </authorList>
    </citation>
    <scope>NUCLEOTIDE SEQUENCE [LARGE SCALE GENOMIC DNA]</scope>
    <source>
        <strain evidence="7 8">IMCC34852</strain>
    </source>
</reference>
<feature type="transmembrane region" description="Helical" evidence="5">
    <location>
        <begin position="87"/>
        <end position="110"/>
    </location>
</feature>
<feature type="transmembrane region" description="Helical" evidence="5">
    <location>
        <begin position="284"/>
        <end position="302"/>
    </location>
</feature>
<keyword evidence="3 5" id="KW-1133">Transmembrane helix</keyword>
<evidence type="ECO:0000259" key="6">
    <source>
        <dbReference type="Pfam" id="PF04932"/>
    </source>
</evidence>
<feature type="transmembrane region" description="Helical" evidence="5">
    <location>
        <begin position="34"/>
        <end position="53"/>
    </location>
</feature>
<evidence type="ECO:0000256" key="3">
    <source>
        <dbReference type="ARBA" id="ARBA00022989"/>
    </source>
</evidence>
<proteinExistence type="predicted"/>
<comment type="caution">
    <text evidence="7">The sequence shown here is derived from an EMBL/GenBank/DDBJ whole genome shotgun (WGS) entry which is preliminary data.</text>
</comment>
<dbReference type="EMBL" id="JABEVX010000001">
    <property type="protein sequence ID" value="NNT71054.1"/>
    <property type="molecule type" value="Genomic_DNA"/>
</dbReference>
<organism evidence="7 8">
    <name type="scientific">Flavobacterium rivulicola</name>
    <dbReference type="NCBI Taxonomy" id="2732161"/>
    <lineage>
        <taxon>Bacteria</taxon>
        <taxon>Pseudomonadati</taxon>
        <taxon>Bacteroidota</taxon>
        <taxon>Flavobacteriia</taxon>
        <taxon>Flavobacteriales</taxon>
        <taxon>Flavobacteriaceae</taxon>
        <taxon>Flavobacterium</taxon>
    </lineage>
</organism>
<dbReference type="AlphaFoldDB" id="A0A7Y3R6X5"/>
<evidence type="ECO:0000256" key="1">
    <source>
        <dbReference type="ARBA" id="ARBA00004141"/>
    </source>
</evidence>
<protein>
    <recommendedName>
        <fullName evidence="6">O-antigen ligase-related domain-containing protein</fullName>
    </recommendedName>
</protein>
<keyword evidence="4 5" id="KW-0472">Membrane</keyword>
<feature type="transmembrane region" description="Helical" evidence="5">
    <location>
        <begin position="65"/>
        <end position="81"/>
    </location>
</feature>
<name>A0A7Y3R6X5_9FLAO</name>
<comment type="subcellular location">
    <subcellularLocation>
        <location evidence="1">Membrane</location>
        <topology evidence="1">Multi-pass membrane protein</topology>
    </subcellularLocation>
</comment>
<feature type="transmembrane region" description="Helical" evidence="5">
    <location>
        <begin position="231"/>
        <end position="251"/>
    </location>
</feature>
<feature type="transmembrane region" description="Helical" evidence="5">
    <location>
        <begin position="122"/>
        <end position="138"/>
    </location>
</feature>
<evidence type="ECO:0000256" key="2">
    <source>
        <dbReference type="ARBA" id="ARBA00022692"/>
    </source>
</evidence>
<keyword evidence="8" id="KW-1185">Reference proteome</keyword>
<evidence type="ECO:0000256" key="5">
    <source>
        <dbReference type="SAM" id="Phobius"/>
    </source>
</evidence>
<sequence>MLSQIIGIGIVGTYYYSFTKLYEPIEIIKVYVKMSLYVAIIGYLFYFLGFNYADGRLNSILKEPAHYVIVVIPACYYYFKVKKYFEFLIIFGTIILSNSSLGYVGCGLLLIIPNLTLRRVKYLASLIPIVCIAFYFAYNELPFFKMRVDDTYNSLNVINTGKFKEDTNLSSYVLISNLFIAKKNVTDHPLGSGIGSHHYMHTKRYLKEMRPPKYLRTQGRHVDNSFDANSLFTRLVSEFGIIGFFLVLYALWKGVKCYQSDNLFLAQGIFIYFLLKLFRDGHYFPPELFFFIWLFYFSLKRLKTQNLELHQ</sequence>
<evidence type="ECO:0000313" key="7">
    <source>
        <dbReference type="EMBL" id="NNT71054.1"/>
    </source>
</evidence>